<sequence>MADAPHPSRVEDDDPHLVRVRELCLALPGAGEKRSHGSPTFFTRKVFAVFGGALKGDHYAPVARHSLLFLPDESEREALIGDERFFVPAYFGPSGWLGLSFHLIGAVDEVDWVEVAELIEMSYRLTAPVTLVRELEARADR</sequence>
<dbReference type="OrthoDB" id="8479417at2"/>
<proteinExistence type="predicted"/>
<dbReference type="KEGG" id="orz:FNH13_14195"/>
<dbReference type="Pfam" id="PF04237">
    <property type="entry name" value="YjbR"/>
    <property type="match status" value="1"/>
</dbReference>
<keyword evidence="1" id="KW-0238">DNA-binding</keyword>
<dbReference type="Proteomes" id="UP000315395">
    <property type="component" value="Chromosome"/>
</dbReference>
<evidence type="ECO:0000313" key="1">
    <source>
        <dbReference type="EMBL" id="QDO89337.1"/>
    </source>
</evidence>
<name>A0A516GCV6_9MICO</name>
<protein>
    <submittedName>
        <fullName evidence="1">MmcQ/YjbR family DNA-binding protein</fullName>
    </submittedName>
</protein>
<accession>A0A516GCV6</accession>
<evidence type="ECO:0000313" key="2">
    <source>
        <dbReference type="Proteomes" id="UP000315395"/>
    </source>
</evidence>
<dbReference type="GO" id="GO:0003677">
    <property type="term" value="F:DNA binding"/>
    <property type="evidence" value="ECO:0007669"/>
    <property type="project" value="UniProtKB-KW"/>
</dbReference>
<dbReference type="EMBL" id="CP041616">
    <property type="protein sequence ID" value="QDO89337.1"/>
    <property type="molecule type" value="Genomic_DNA"/>
</dbReference>
<dbReference type="Gene3D" id="3.90.1150.30">
    <property type="match status" value="1"/>
</dbReference>
<dbReference type="AlphaFoldDB" id="A0A516GCV6"/>
<dbReference type="InterPro" id="IPR038056">
    <property type="entry name" value="YjbR-like_sf"/>
</dbReference>
<organism evidence="1 2">
    <name type="scientific">Ornithinimicrobium ciconiae</name>
    <dbReference type="NCBI Taxonomy" id="2594265"/>
    <lineage>
        <taxon>Bacteria</taxon>
        <taxon>Bacillati</taxon>
        <taxon>Actinomycetota</taxon>
        <taxon>Actinomycetes</taxon>
        <taxon>Micrococcales</taxon>
        <taxon>Ornithinimicrobiaceae</taxon>
        <taxon>Ornithinimicrobium</taxon>
    </lineage>
</organism>
<gene>
    <name evidence="1" type="ORF">FNH13_14195</name>
</gene>
<dbReference type="InterPro" id="IPR058532">
    <property type="entry name" value="YjbR/MT2646/Rv2570-like"/>
</dbReference>
<dbReference type="SUPFAM" id="SSF142906">
    <property type="entry name" value="YjbR-like"/>
    <property type="match status" value="1"/>
</dbReference>
<dbReference type="RefSeq" id="WP_143784024.1">
    <property type="nucleotide sequence ID" value="NZ_CP041616.1"/>
</dbReference>
<reference evidence="1 2" key="1">
    <citation type="submission" date="2019-07" db="EMBL/GenBank/DDBJ databases">
        <title>complete genome sequencing of Ornithinimicrobium sp. H23M54.</title>
        <authorList>
            <person name="Bae J.-W."/>
            <person name="Lee S.-Y."/>
        </authorList>
    </citation>
    <scope>NUCLEOTIDE SEQUENCE [LARGE SCALE GENOMIC DNA]</scope>
    <source>
        <strain evidence="1 2">H23M54</strain>
    </source>
</reference>
<keyword evidence="2" id="KW-1185">Reference proteome</keyword>